<dbReference type="PROSITE" id="PS51105">
    <property type="entry name" value="PTS_EIIC_TYPE_3"/>
    <property type="match status" value="1"/>
</dbReference>
<feature type="transmembrane region" description="Helical" evidence="9">
    <location>
        <begin position="118"/>
        <end position="137"/>
    </location>
</feature>
<dbReference type="PIRSF" id="PIRSF006351">
    <property type="entry name" value="PTS_EIIC-Cellobiose"/>
    <property type="match status" value="1"/>
</dbReference>
<dbReference type="NCBIfam" id="TIGR00410">
    <property type="entry name" value="lacE"/>
    <property type="match status" value="1"/>
</dbReference>
<evidence type="ECO:0000256" key="8">
    <source>
        <dbReference type="PIRNR" id="PIRNR006351"/>
    </source>
</evidence>
<reference evidence="11 12" key="1">
    <citation type="submission" date="2018-03" db="EMBL/GenBank/DDBJ databases">
        <title>Genomic Encyclopedia of Archaeal and Bacterial Type Strains, Phase II (KMG-II): from individual species to whole genera.</title>
        <authorList>
            <person name="Goeker M."/>
        </authorList>
    </citation>
    <scope>NUCLEOTIDE SEQUENCE [LARGE SCALE GENOMIC DNA]</scope>
    <source>
        <strain evidence="11 12">DSM 44946</strain>
    </source>
</reference>
<comment type="function">
    <text evidence="8">The phosphoenolpyruvate-dependent sugar phosphotransferase system (PTS), a major carbohydrate active -transport system, catalyzes the phosphorylation of incoming sugar substrates concomitant with their translocation across the cell membrane.</text>
</comment>
<dbReference type="PANTHER" id="PTHR33989">
    <property type="match status" value="1"/>
</dbReference>
<protein>
    <recommendedName>
        <fullName evidence="8">Permease IIC component</fullName>
    </recommendedName>
</protein>
<evidence type="ECO:0000256" key="1">
    <source>
        <dbReference type="ARBA" id="ARBA00004651"/>
    </source>
</evidence>
<feature type="transmembrane region" description="Helical" evidence="9">
    <location>
        <begin position="89"/>
        <end position="106"/>
    </location>
</feature>
<evidence type="ECO:0000256" key="4">
    <source>
        <dbReference type="ARBA" id="ARBA00022597"/>
    </source>
</evidence>
<dbReference type="InterPro" id="IPR051088">
    <property type="entry name" value="PTS_Sugar-EIIC/EIIB"/>
</dbReference>
<keyword evidence="12" id="KW-1185">Reference proteome</keyword>
<evidence type="ECO:0000256" key="9">
    <source>
        <dbReference type="SAM" id="Phobius"/>
    </source>
</evidence>
<keyword evidence="5 9" id="KW-0812">Transmembrane</keyword>
<proteinExistence type="predicted"/>
<feature type="domain" description="PTS EIIC type-3" evidence="10">
    <location>
        <begin position="8"/>
        <end position="424"/>
    </location>
</feature>
<dbReference type="Pfam" id="PF02378">
    <property type="entry name" value="PTS_EIIC"/>
    <property type="match status" value="1"/>
</dbReference>
<dbReference type="PANTHER" id="PTHR33989:SF4">
    <property type="entry name" value="PTS SYSTEM N,N'-DIACETYLCHITOBIOSE-SPECIFIC EIIC COMPONENT"/>
    <property type="match status" value="1"/>
</dbReference>
<keyword evidence="7 8" id="KW-0472">Membrane</keyword>
<dbReference type="InterPro" id="IPR004501">
    <property type="entry name" value="PTS_EIIC_3"/>
</dbReference>
<dbReference type="InterPro" id="IPR003352">
    <property type="entry name" value="PTS_EIIC"/>
</dbReference>
<dbReference type="GO" id="GO:0009401">
    <property type="term" value="P:phosphoenolpyruvate-dependent sugar phosphotransferase system"/>
    <property type="evidence" value="ECO:0007669"/>
    <property type="project" value="InterPro"/>
</dbReference>
<evidence type="ECO:0000256" key="6">
    <source>
        <dbReference type="ARBA" id="ARBA00022989"/>
    </source>
</evidence>
<feature type="transmembrane region" description="Helical" evidence="9">
    <location>
        <begin position="149"/>
        <end position="172"/>
    </location>
</feature>
<evidence type="ECO:0000256" key="5">
    <source>
        <dbReference type="ARBA" id="ARBA00022692"/>
    </source>
</evidence>
<feature type="transmembrane region" description="Helical" evidence="9">
    <location>
        <begin position="192"/>
        <end position="212"/>
    </location>
</feature>
<feature type="transmembrane region" description="Helical" evidence="9">
    <location>
        <begin position="395"/>
        <end position="422"/>
    </location>
</feature>
<accession>A0A2T0LCR0</accession>
<gene>
    <name evidence="11" type="ORF">CLV97_12326</name>
</gene>
<feature type="transmembrane region" description="Helical" evidence="9">
    <location>
        <begin position="224"/>
        <end position="244"/>
    </location>
</feature>
<sequence>MGRFYQMLESKWLPILGRLANQTHLTAIRDGLIAIMPLTIIGSLPLLIANPFVPRPDKVTGFFSAFATGWHDWVSDPAIRKVILVPYEMTFGLIGLFASMTIAYSLARTYKMNEISAVVVAGVTFLLVASPAEWFVLNNAEFNAMKTDFLGGKGLFTALLVGILTVEIARFLRKSKFTIRMPEGVPPAVANAFDNMTPLLVNVAIFYTFSLFLQDWTGSLLPDWVMKILAPAIAAIDSPFAVFFAAVFANLLWFTGIHGAVIVSTAILGAFFEHNIAANAAAVAQGDAPPYIFTKMFWAFYMVIGGSGATLALVLLYLRSKSAHLRSVGKVALVPAIFNINEPVIFGTPVVFNPTLFVPFVFIEGILGVIAYYATKWGLVSATFAEAPWTAPAPLGAFYAALDFRAALLVFFLICLSGLLWFPFFKLYERQVLQESGRDKETKGVA</sequence>
<feature type="transmembrane region" description="Helical" evidence="9">
    <location>
        <begin position="298"/>
        <end position="318"/>
    </location>
</feature>
<evidence type="ECO:0000259" key="10">
    <source>
        <dbReference type="PROSITE" id="PS51105"/>
    </source>
</evidence>
<dbReference type="EMBL" id="PVNE01000023">
    <property type="protein sequence ID" value="PRX39573.1"/>
    <property type="molecule type" value="Genomic_DNA"/>
</dbReference>
<dbReference type="GO" id="GO:0005886">
    <property type="term" value="C:plasma membrane"/>
    <property type="evidence" value="ECO:0007669"/>
    <property type="project" value="UniProtKB-SubCell"/>
</dbReference>
<comment type="subcellular location">
    <subcellularLocation>
        <location evidence="1">Cell membrane</location>
        <topology evidence="1">Multi-pass membrane protein</topology>
    </subcellularLocation>
</comment>
<feature type="transmembrane region" description="Helical" evidence="9">
    <location>
        <begin position="356"/>
        <end position="375"/>
    </location>
</feature>
<dbReference type="OrthoDB" id="1641940at2"/>
<comment type="caution">
    <text evidence="11">The sequence shown here is derived from an EMBL/GenBank/DDBJ whole genome shotgun (WGS) entry which is preliminary data.</text>
</comment>
<dbReference type="InterPro" id="IPR004796">
    <property type="entry name" value="PTS_IIC_cello"/>
</dbReference>
<name>A0A2T0LCR0_9BACL</name>
<organism evidence="11 12">
    <name type="scientific">Planifilum fimeticola</name>
    <dbReference type="NCBI Taxonomy" id="201975"/>
    <lineage>
        <taxon>Bacteria</taxon>
        <taxon>Bacillati</taxon>
        <taxon>Bacillota</taxon>
        <taxon>Bacilli</taxon>
        <taxon>Bacillales</taxon>
        <taxon>Thermoactinomycetaceae</taxon>
        <taxon>Planifilum</taxon>
    </lineage>
</organism>
<dbReference type="RefSeq" id="WP_106345997.1">
    <property type="nucleotide sequence ID" value="NZ_PVNE01000023.1"/>
</dbReference>
<keyword evidence="2 8" id="KW-0813">Transport</keyword>
<evidence type="ECO:0000256" key="7">
    <source>
        <dbReference type="ARBA" id="ARBA00023136"/>
    </source>
</evidence>
<evidence type="ECO:0000256" key="2">
    <source>
        <dbReference type="ARBA" id="ARBA00022448"/>
    </source>
</evidence>
<dbReference type="Proteomes" id="UP000237797">
    <property type="component" value="Unassembled WGS sequence"/>
</dbReference>
<feature type="transmembrane region" description="Helical" evidence="9">
    <location>
        <begin position="251"/>
        <end position="272"/>
    </location>
</feature>
<feature type="transmembrane region" description="Helical" evidence="9">
    <location>
        <begin position="32"/>
        <end position="53"/>
    </location>
</feature>
<evidence type="ECO:0000313" key="11">
    <source>
        <dbReference type="EMBL" id="PRX39573.1"/>
    </source>
</evidence>
<evidence type="ECO:0000256" key="3">
    <source>
        <dbReference type="ARBA" id="ARBA00022475"/>
    </source>
</evidence>
<keyword evidence="6 9" id="KW-1133">Transmembrane helix</keyword>
<dbReference type="AlphaFoldDB" id="A0A2T0LCR0"/>
<keyword evidence="3 8" id="KW-1003">Cell membrane</keyword>
<evidence type="ECO:0000313" key="12">
    <source>
        <dbReference type="Proteomes" id="UP000237797"/>
    </source>
</evidence>
<dbReference type="GO" id="GO:0008982">
    <property type="term" value="F:protein-N(PI)-phosphohistidine-sugar phosphotransferase activity"/>
    <property type="evidence" value="ECO:0007669"/>
    <property type="project" value="UniProtKB-UniRule"/>
</dbReference>
<keyword evidence="4 8" id="KW-0762">Sugar transport</keyword>